<keyword evidence="2 5" id="KW-0813">Transport</keyword>
<dbReference type="PANTHER" id="PTHR10137:SF0">
    <property type="entry name" value="V-TYPE PROTON ATPASE SUBUNIT C"/>
    <property type="match status" value="1"/>
</dbReference>
<sequence>VLTPSARTLVKEWNQKYERLSSMVVPRSSQLIAQDDEYALFAVVIFKKVFDEFIQKCRENKYIVRDFTFSEDLLEKQREELEVADTAEKELWTELLQLSRTNFSEAFQILVHLKVLRLYVESVLRYGLPASYIGFFVKPEPKATKRTLATLQQTFAYLARRSNPSTATGKGKPKVSSGVGGEDFAGEYQAVLEQEYFDFVLFEVPWIVL</sequence>
<proteinExistence type="inferred from homology"/>
<dbReference type="SUPFAM" id="SSF118203">
    <property type="entry name" value="Vacuolar ATP synthase subunit C"/>
    <property type="match status" value="1"/>
</dbReference>
<keyword evidence="4 5" id="KW-0406">Ion transport</keyword>
<dbReference type="EMBL" id="KV427625">
    <property type="protein sequence ID" value="KZT06386.1"/>
    <property type="molecule type" value="Genomic_DNA"/>
</dbReference>
<evidence type="ECO:0000313" key="7">
    <source>
        <dbReference type="Proteomes" id="UP000076871"/>
    </source>
</evidence>
<dbReference type="GO" id="GO:0046961">
    <property type="term" value="F:proton-transporting ATPase activity, rotational mechanism"/>
    <property type="evidence" value="ECO:0007669"/>
    <property type="project" value="InterPro"/>
</dbReference>
<dbReference type="Gene3D" id="3.30.70.1180">
    <property type="entry name" value="Vacuolar atp synthase subunit c, domain 1"/>
    <property type="match status" value="1"/>
</dbReference>
<evidence type="ECO:0000256" key="1">
    <source>
        <dbReference type="ARBA" id="ARBA00006138"/>
    </source>
</evidence>
<dbReference type="InParanoid" id="A0A165E7E5"/>
<accession>A0A165E7E5</accession>
<keyword evidence="7" id="KW-1185">Reference proteome</keyword>
<gene>
    <name evidence="6" type="ORF">LAESUDRAFT_653691</name>
</gene>
<dbReference type="InterPro" id="IPR004907">
    <property type="entry name" value="ATPase_V1-cplx_csu"/>
</dbReference>
<feature type="non-terminal residue" evidence="6">
    <location>
        <position position="1"/>
    </location>
</feature>
<evidence type="ECO:0000313" key="6">
    <source>
        <dbReference type="EMBL" id="KZT06386.1"/>
    </source>
</evidence>
<dbReference type="InterPro" id="IPR036132">
    <property type="entry name" value="Vac_ATP_synth_c_sf"/>
</dbReference>
<evidence type="ECO:0000256" key="4">
    <source>
        <dbReference type="ARBA" id="ARBA00023065"/>
    </source>
</evidence>
<dbReference type="Gene3D" id="3.30.70.100">
    <property type="match status" value="1"/>
</dbReference>
<comment type="function">
    <text evidence="5">Subunit of the V1 complex of vacuolar(H+)-ATPase (V-ATPase), a multisubunit enzyme composed of a peripheral complex (V1) that hydrolyzes ATP and a membrane integral complex (V0) that translocates protons. V-ATPase is responsible for acidifying and maintaining the pH of intracellular compartments and in some cell types, is targeted to the plasma membrane, where it is responsible for acidifying the extracellular environment. Subunit C is necessary for the assembly of the catalytic sector of the enzyme and is likely to have a specific function in its catalytic activity.</text>
</comment>
<dbReference type="AlphaFoldDB" id="A0A165E7E5"/>
<dbReference type="STRING" id="1314785.A0A165E7E5"/>
<evidence type="ECO:0000256" key="3">
    <source>
        <dbReference type="ARBA" id="ARBA00022781"/>
    </source>
</evidence>
<dbReference type="CDD" id="cd14785">
    <property type="entry name" value="V-ATPase_C"/>
    <property type="match status" value="1"/>
</dbReference>
<protein>
    <recommendedName>
        <fullName evidence="5">V-type proton ATPase subunit C</fullName>
    </recommendedName>
</protein>
<dbReference type="Pfam" id="PF03223">
    <property type="entry name" value="V-ATPase_C"/>
    <property type="match status" value="1"/>
</dbReference>
<comment type="similarity">
    <text evidence="1 5">Belongs to the V-ATPase C subunit family.</text>
</comment>
<dbReference type="RefSeq" id="XP_040764126.1">
    <property type="nucleotide sequence ID" value="XM_040904441.1"/>
</dbReference>
<name>A0A165E7E5_9APHY</name>
<dbReference type="GeneID" id="63821471"/>
<reference evidence="6 7" key="1">
    <citation type="journal article" date="2016" name="Mol. Biol. Evol.">
        <title>Comparative Genomics of Early-Diverging Mushroom-Forming Fungi Provides Insights into the Origins of Lignocellulose Decay Capabilities.</title>
        <authorList>
            <person name="Nagy L.G."/>
            <person name="Riley R."/>
            <person name="Tritt A."/>
            <person name="Adam C."/>
            <person name="Daum C."/>
            <person name="Floudas D."/>
            <person name="Sun H."/>
            <person name="Yadav J.S."/>
            <person name="Pangilinan J."/>
            <person name="Larsson K.H."/>
            <person name="Matsuura K."/>
            <person name="Barry K."/>
            <person name="Labutti K."/>
            <person name="Kuo R."/>
            <person name="Ohm R.A."/>
            <person name="Bhattacharya S.S."/>
            <person name="Shirouzu T."/>
            <person name="Yoshinaga Y."/>
            <person name="Martin F.M."/>
            <person name="Grigoriev I.V."/>
            <person name="Hibbett D.S."/>
        </authorList>
    </citation>
    <scope>NUCLEOTIDE SEQUENCE [LARGE SCALE GENOMIC DNA]</scope>
    <source>
        <strain evidence="6 7">93-53</strain>
    </source>
</reference>
<evidence type="ECO:0000256" key="5">
    <source>
        <dbReference type="RuleBase" id="RU364010"/>
    </source>
</evidence>
<dbReference type="PANTHER" id="PTHR10137">
    <property type="entry name" value="V-TYPE PROTON ATPASE SUBUNIT C"/>
    <property type="match status" value="1"/>
</dbReference>
<evidence type="ECO:0000256" key="2">
    <source>
        <dbReference type="ARBA" id="ARBA00022448"/>
    </source>
</evidence>
<dbReference type="GO" id="GO:0000221">
    <property type="term" value="C:vacuolar proton-transporting V-type ATPase, V1 domain"/>
    <property type="evidence" value="ECO:0007669"/>
    <property type="project" value="TreeGrafter"/>
</dbReference>
<dbReference type="OrthoDB" id="6605928at2759"/>
<keyword evidence="3 5" id="KW-0375">Hydrogen ion transport</keyword>
<organism evidence="6 7">
    <name type="scientific">Laetiporus sulphureus 93-53</name>
    <dbReference type="NCBI Taxonomy" id="1314785"/>
    <lineage>
        <taxon>Eukaryota</taxon>
        <taxon>Fungi</taxon>
        <taxon>Dikarya</taxon>
        <taxon>Basidiomycota</taxon>
        <taxon>Agaricomycotina</taxon>
        <taxon>Agaricomycetes</taxon>
        <taxon>Polyporales</taxon>
        <taxon>Laetiporus</taxon>
    </lineage>
</organism>
<dbReference type="Proteomes" id="UP000076871">
    <property type="component" value="Unassembled WGS sequence"/>
</dbReference>
<comment type="subunit">
    <text evidence="5">V-ATPase is a heteromultimeric enzyme composed of a peripheral catalytic V1 complex (components A to H) attached to an integral membrane V0 proton pore complex.</text>
</comment>